<evidence type="ECO:0000313" key="11">
    <source>
        <dbReference type="EMBL" id="KAG2214659.1"/>
    </source>
</evidence>
<keyword evidence="4" id="KW-0132">Cell division</keyword>
<keyword evidence="8" id="KW-0131">Cell cycle</keyword>
<organism evidence="11 12">
    <name type="scientific">Mucor plumbeus</name>
    <dbReference type="NCBI Taxonomy" id="97098"/>
    <lineage>
        <taxon>Eukaryota</taxon>
        <taxon>Fungi</taxon>
        <taxon>Fungi incertae sedis</taxon>
        <taxon>Mucoromycota</taxon>
        <taxon>Mucoromycotina</taxon>
        <taxon>Mucoromycetes</taxon>
        <taxon>Mucorales</taxon>
        <taxon>Mucorineae</taxon>
        <taxon>Mucoraceae</taxon>
        <taxon>Mucor</taxon>
    </lineage>
</organism>
<dbReference type="GO" id="GO:0051301">
    <property type="term" value="P:cell division"/>
    <property type="evidence" value="ECO:0007669"/>
    <property type="project" value="UniProtKB-KW"/>
</dbReference>
<dbReference type="Proteomes" id="UP000650833">
    <property type="component" value="Unassembled WGS sequence"/>
</dbReference>
<evidence type="ECO:0000256" key="9">
    <source>
        <dbReference type="ARBA" id="ARBA00023328"/>
    </source>
</evidence>
<dbReference type="Pfam" id="PF03980">
    <property type="entry name" value="Nnf1"/>
    <property type="match status" value="1"/>
</dbReference>
<sequence length="197" mass="22677">MSNEENHETPKIGKTSEEFNVLLSKYVDGSVKAAVLPTMMEIFEPIIPEKAEVISECYSQGEAYMAKHLKKGVRAIIKDSNLVERQNKLDKMLKDAEERDRVRIHLLPTPNQVSTGIVYKTKKAEIMRLQKILDDITEENYKLMNEIKRKDKEKREKESRIDSQISQFKKNVISVSSIPIEDLIGVMDELDLKSVKL</sequence>
<evidence type="ECO:0000313" key="12">
    <source>
        <dbReference type="Proteomes" id="UP000650833"/>
    </source>
</evidence>
<keyword evidence="10" id="KW-0175">Coiled coil</keyword>
<keyword evidence="12" id="KW-1185">Reference proteome</keyword>
<evidence type="ECO:0000256" key="10">
    <source>
        <dbReference type="SAM" id="Coils"/>
    </source>
</evidence>
<name>A0A8H7VHG1_9FUNG</name>
<keyword evidence="7" id="KW-0539">Nucleus</keyword>
<dbReference type="GO" id="GO:0000444">
    <property type="term" value="C:MIS12/MIND type complex"/>
    <property type="evidence" value="ECO:0007669"/>
    <property type="project" value="InterPro"/>
</dbReference>
<evidence type="ECO:0000256" key="1">
    <source>
        <dbReference type="ARBA" id="ARBA00004123"/>
    </source>
</evidence>
<evidence type="ECO:0000256" key="4">
    <source>
        <dbReference type="ARBA" id="ARBA00022618"/>
    </source>
</evidence>
<protein>
    <submittedName>
        <fullName evidence="11">Uncharacterized protein</fullName>
    </submittedName>
</protein>
<dbReference type="InterPro" id="IPR007128">
    <property type="entry name" value="PMF1/Nnf1"/>
</dbReference>
<keyword evidence="6" id="KW-0995">Kinetochore</keyword>
<evidence type="ECO:0000256" key="7">
    <source>
        <dbReference type="ARBA" id="ARBA00023242"/>
    </source>
</evidence>
<evidence type="ECO:0000256" key="8">
    <source>
        <dbReference type="ARBA" id="ARBA00023306"/>
    </source>
</evidence>
<feature type="coiled-coil region" evidence="10">
    <location>
        <begin position="119"/>
        <end position="153"/>
    </location>
</feature>
<gene>
    <name evidence="11" type="ORF">INT46_005676</name>
</gene>
<evidence type="ECO:0000256" key="3">
    <source>
        <dbReference type="ARBA" id="ARBA00022454"/>
    </source>
</evidence>
<dbReference type="GO" id="GO:0005634">
    <property type="term" value="C:nucleus"/>
    <property type="evidence" value="ECO:0007669"/>
    <property type="project" value="UniProtKB-SubCell"/>
</dbReference>
<keyword evidence="9" id="KW-0137">Centromere</keyword>
<comment type="caution">
    <text evidence="11">The sequence shown here is derived from an EMBL/GenBank/DDBJ whole genome shotgun (WGS) entry which is preliminary data.</text>
</comment>
<dbReference type="AlphaFoldDB" id="A0A8H7VHG1"/>
<proteinExistence type="predicted"/>
<accession>A0A8H7VHG1</accession>
<evidence type="ECO:0000256" key="2">
    <source>
        <dbReference type="ARBA" id="ARBA00004629"/>
    </source>
</evidence>
<evidence type="ECO:0000256" key="6">
    <source>
        <dbReference type="ARBA" id="ARBA00022838"/>
    </source>
</evidence>
<keyword evidence="3" id="KW-0158">Chromosome</keyword>
<dbReference type="OrthoDB" id="2269110at2759"/>
<reference evidence="11" key="1">
    <citation type="submission" date="2020-12" db="EMBL/GenBank/DDBJ databases">
        <title>Metabolic potential, ecology and presence of endohyphal bacteria is reflected in genomic diversity of Mucoromycotina.</title>
        <authorList>
            <person name="Muszewska A."/>
            <person name="Okrasinska A."/>
            <person name="Steczkiewicz K."/>
            <person name="Drgas O."/>
            <person name="Orlowska M."/>
            <person name="Perlinska-Lenart U."/>
            <person name="Aleksandrzak-Piekarczyk T."/>
            <person name="Szatraj K."/>
            <person name="Zielenkiewicz U."/>
            <person name="Pilsyk S."/>
            <person name="Malc E."/>
            <person name="Mieczkowski P."/>
            <person name="Kruszewska J.S."/>
            <person name="Biernat P."/>
            <person name="Pawlowska J."/>
        </authorList>
    </citation>
    <scope>NUCLEOTIDE SEQUENCE</scope>
    <source>
        <strain evidence="11">CBS 226.32</strain>
    </source>
</reference>
<evidence type="ECO:0000256" key="5">
    <source>
        <dbReference type="ARBA" id="ARBA00022776"/>
    </source>
</evidence>
<comment type="subcellular location">
    <subcellularLocation>
        <location evidence="2">Chromosome</location>
        <location evidence="2">Centromere</location>
        <location evidence="2">Kinetochore</location>
    </subcellularLocation>
    <subcellularLocation>
        <location evidence="1">Nucleus</location>
    </subcellularLocation>
</comment>
<keyword evidence="5" id="KW-0498">Mitosis</keyword>
<dbReference type="EMBL" id="JAEPRC010000022">
    <property type="protein sequence ID" value="KAG2214659.1"/>
    <property type="molecule type" value="Genomic_DNA"/>
</dbReference>